<dbReference type="CDD" id="cd06612">
    <property type="entry name" value="STKc_MST1_2"/>
    <property type="match status" value="1"/>
</dbReference>
<feature type="compositionally biased region" description="Polar residues" evidence="10">
    <location>
        <begin position="486"/>
        <end position="495"/>
    </location>
</feature>
<evidence type="ECO:0000256" key="8">
    <source>
        <dbReference type="PROSITE-ProRule" id="PRU10141"/>
    </source>
</evidence>
<dbReference type="EMBL" id="JAANHZ010000333">
    <property type="protein sequence ID" value="KAG5312316.1"/>
    <property type="molecule type" value="Genomic_DNA"/>
</dbReference>
<dbReference type="GO" id="GO:0016477">
    <property type="term" value="P:cell migration"/>
    <property type="evidence" value="ECO:0007669"/>
    <property type="project" value="UniProtKB-ARBA"/>
</dbReference>
<feature type="compositionally biased region" description="Polar residues" evidence="10">
    <location>
        <begin position="515"/>
        <end position="528"/>
    </location>
</feature>
<dbReference type="GO" id="GO:0051239">
    <property type="term" value="P:regulation of multicellular organismal process"/>
    <property type="evidence" value="ECO:0007669"/>
    <property type="project" value="UniProtKB-ARBA"/>
</dbReference>
<evidence type="ECO:0000256" key="2">
    <source>
        <dbReference type="ARBA" id="ARBA00012513"/>
    </source>
</evidence>
<evidence type="ECO:0000259" key="11">
    <source>
        <dbReference type="PROSITE" id="PS50011"/>
    </source>
</evidence>
<dbReference type="Gene3D" id="1.10.287.4270">
    <property type="match status" value="1"/>
</dbReference>
<dbReference type="FunFam" id="3.30.200.20:FF:000040">
    <property type="entry name" value="Dual specificity mitogen-activated protein kinase kinase"/>
    <property type="match status" value="1"/>
</dbReference>
<feature type="region of interest" description="Disordered" evidence="10">
    <location>
        <begin position="1"/>
        <end position="38"/>
    </location>
</feature>
<feature type="compositionally biased region" description="Low complexity" evidence="10">
    <location>
        <begin position="670"/>
        <end position="681"/>
    </location>
</feature>
<evidence type="ECO:0000256" key="5">
    <source>
        <dbReference type="ARBA" id="ARBA00022741"/>
    </source>
</evidence>
<dbReference type="GO" id="GO:0005829">
    <property type="term" value="C:cytosol"/>
    <property type="evidence" value="ECO:0007669"/>
    <property type="project" value="UniProtKB-ARBA"/>
</dbReference>
<reference evidence="13" key="1">
    <citation type="submission" date="2020-02" db="EMBL/GenBank/DDBJ databases">
        <title>Relaxed selection underlies rapid genomic changes in the transitions from sociality to social parasitism in ants.</title>
        <authorList>
            <person name="Bi X."/>
        </authorList>
    </citation>
    <scope>NUCLEOTIDE SEQUENCE</scope>
    <source>
        <strain evidence="13">BGI-DK2013a</strain>
        <tissue evidence="13">Whole body</tissue>
    </source>
</reference>
<feature type="coiled-coil region" evidence="9">
    <location>
        <begin position="828"/>
        <end position="920"/>
    </location>
</feature>
<feature type="compositionally biased region" description="Polar residues" evidence="10">
    <location>
        <begin position="1136"/>
        <end position="1156"/>
    </location>
</feature>
<dbReference type="EC" id="2.7.11.1" evidence="2"/>
<dbReference type="GO" id="GO:0010508">
    <property type="term" value="P:positive regulation of autophagy"/>
    <property type="evidence" value="ECO:0007669"/>
    <property type="project" value="UniProtKB-ARBA"/>
</dbReference>
<keyword evidence="4" id="KW-0808">Transferase</keyword>
<dbReference type="GO" id="GO:0030707">
    <property type="term" value="P:follicle cell of egg chamber development"/>
    <property type="evidence" value="ECO:0007669"/>
    <property type="project" value="UniProtKB-ARBA"/>
</dbReference>
<evidence type="ECO:0000256" key="7">
    <source>
        <dbReference type="ARBA" id="ARBA00022840"/>
    </source>
</evidence>
<feature type="compositionally biased region" description="Polar residues" evidence="10">
    <location>
        <begin position="623"/>
        <end position="635"/>
    </location>
</feature>
<feature type="domain" description="SARAH" evidence="12">
    <location>
        <begin position="1763"/>
        <end position="1810"/>
    </location>
</feature>
<feature type="compositionally biased region" description="Basic and acidic residues" evidence="10">
    <location>
        <begin position="530"/>
        <end position="541"/>
    </location>
</feature>
<dbReference type="Pfam" id="PF00069">
    <property type="entry name" value="Pkinase"/>
    <property type="match status" value="1"/>
</dbReference>
<dbReference type="FunFam" id="1.10.510.10:FF:000075">
    <property type="entry name" value="Serine/threonine-protein kinase 3"/>
    <property type="match status" value="1"/>
</dbReference>
<dbReference type="GO" id="GO:0007165">
    <property type="term" value="P:signal transduction"/>
    <property type="evidence" value="ECO:0007669"/>
    <property type="project" value="InterPro"/>
</dbReference>
<dbReference type="Proteomes" id="UP000667349">
    <property type="component" value="Unassembled WGS sequence"/>
</dbReference>
<dbReference type="SMART" id="SM00220">
    <property type="entry name" value="S_TKc"/>
    <property type="match status" value="1"/>
</dbReference>
<feature type="region of interest" description="Disordered" evidence="10">
    <location>
        <begin position="750"/>
        <end position="774"/>
    </location>
</feature>
<dbReference type="InterPro" id="IPR011524">
    <property type="entry name" value="SARAH_dom"/>
</dbReference>
<dbReference type="InterPro" id="IPR011009">
    <property type="entry name" value="Kinase-like_dom_sf"/>
</dbReference>
<comment type="caution">
    <text evidence="13">The sequence shown here is derived from an EMBL/GenBank/DDBJ whole genome shotgun (WGS) entry which is preliminary data.</text>
</comment>
<dbReference type="Pfam" id="PF11629">
    <property type="entry name" value="Mst1_SARAH"/>
    <property type="match status" value="1"/>
</dbReference>
<accession>A0A836EQH3</accession>
<feature type="compositionally biased region" description="Low complexity" evidence="10">
    <location>
        <begin position="1203"/>
        <end position="1219"/>
    </location>
</feature>
<organism evidence="13 14">
    <name type="scientific">Acromyrmex insinuator</name>
    <dbReference type="NCBI Taxonomy" id="230686"/>
    <lineage>
        <taxon>Eukaryota</taxon>
        <taxon>Metazoa</taxon>
        <taxon>Ecdysozoa</taxon>
        <taxon>Arthropoda</taxon>
        <taxon>Hexapoda</taxon>
        <taxon>Insecta</taxon>
        <taxon>Pterygota</taxon>
        <taxon>Neoptera</taxon>
        <taxon>Endopterygota</taxon>
        <taxon>Hymenoptera</taxon>
        <taxon>Apocrita</taxon>
        <taxon>Aculeata</taxon>
        <taxon>Formicoidea</taxon>
        <taxon>Formicidae</taxon>
        <taxon>Myrmicinae</taxon>
        <taxon>Acromyrmex</taxon>
    </lineage>
</organism>
<feature type="compositionally biased region" description="Polar residues" evidence="10">
    <location>
        <begin position="750"/>
        <end position="761"/>
    </location>
</feature>
<dbReference type="InterPro" id="IPR017441">
    <property type="entry name" value="Protein_kinase_ATP_BS"/>
</dbReference>
<keyword evidence="7 8" id="KW-0067">ATP-binding</keyword>
<proteinExistence type="inferred from homology"/>
<protein>
    <recommendedName>
        <fullName evidence="2">non-specific serine/threonine protein kinase</fullName>
        <ecNumber evidence="2">2.7.11.1</ecNumber>
    </recommendedName>
</protein>
<evidence type="ECO:0000313" key="14">
    <source>
        <dbReference type="Proteomes" id="UP000667349"/>
    </source>
</evidence>
<dbReference type="GO" id="GO:0005524">
    <property type="term" value="F:ATP binding"/>
    <property type="evidence" value="ECO:0007669"/>
    <property type="project" value="UniProtKB-UniRule"/>
</dbReference>
<feature type="region of interest" description="Disordered" evidence="10">
    <location>
        <begin position="314"/>
        <end position="347"/>
    </location>
</feature>
<feature type="compositionally biased region" description="Basic and acidic residues" evidence="10">
    <location>
        <begin position="604"/>
        <end position="621"/>
    </location>
</feature>
<feature type="binding site" evidence="8">
    <location>
        <position position="1341"/>
    </location>
    <ligand>
        <name>ATP</name>
        <dbReference type="ChEBI" id="CHEBI:30616"/>
    </ligand>
</feature>
<feature type="region of interest" description="Disordered" evidence="10">
    <location>
        <begin position="94"/>
        <end position="115"/>
    </location>
</feature>
<feature type="non-terminal residue" evidence="13">
    <location>
        <position position="1817"/>
    </location>
</feature>
<feature type="region of interest" description="Disordered" evidence="10">
    <location>
        <begin position="1248"/>
        <end position="1281"/>
    </location>
</feature>
<feature type="region of interest" description="Disordered" evidence="10">
    <location>
        <begin position="1599"/>
        <end position="1633"/>
    </location>
</feature>
<feature type="compositionally biased region" description="Low complexity" evidence="10">
    <location>
        <begin position="1258"/>
        <end position="1280"/>
    </location>
</feature>
<dbReference type="CDD" id="cd21889">
    <property type="entry name" value="SARAH_Hpo"/>
    <property type="match status" value="1"/>
</dbReference>
<name>A0A836EQH3_9HYME</name>
<feature type="compositionally biased region" description="Basic and acidic residues" evidence="10">
    <location>
        <begin position="574"/>
        <end position="585"/>
    </location>
</feature>
<dbReference type="PANTHER" id="PTHR48012">
    <property type="entry name" value="STERILE20-LIKE KINASE, ISOFORM B-RELATED"/>
    <property type="match status" value="1"/>
</dbReference>
<feature type="domain" description="Protein kinase" evidence="11">
    <location>
        <begin position="1312"/>
        <end position="1563"/>
    </location>
</feature>
<dbReference type="InterPro" id="IPR050629">
    <property type="entry name" value="STE20/SPS1-PAK"/>
</dbReference>
<dbReference type="GO" id="GO:0004674">
    <property type="term" value="F:protein serine/threonine kinase activity"/>
    <property type="evidence" value="ECO:0007669"/>
    <property type="project" value="UniProtKB-KW"/>
</dbReference>
<feature type="region of interest" description="Disordered" evidence="10">
    <location>
        <begin position="468"/>
        <end position="705"/>
    </location>
</feature>
<keyword evidence="5 8" id="KW-0547">Nucleotide-binding</keyword>
<feature type="compositionally biased region" description="Basic and acidic residues" evidence="10">
    <location>
        <begin position="762"/>
        <end position="771"/>
    </location>
</feature>
<evidence type="ECO:0000256" key="9">
    <source>
        <dbReference type="SAM" id="Coils"/>
    </source>
</evidence>
<feature type="coiled-coil region" evidence="9">
    <location>
        <begin position="958"/>
        <end position="1009"/>
    </location>
</feature>
<evidence type="ECO:0000256" key="10">
    <source>
        <dbReference type="SAM" id="MobiDB-lite"/>
    </source>
</evidence>
<evidence type="ECO:0000256" key="3">
    <source>
        <dbReference type="ARBA" id="ARBA00022527"/>
    </source>
</evidence>
<comment type="similarity">
    <text evidence="1">Belongs to the protein kinase superfamily. STE Ser/Thr protein kinase family. STE20 subfamily.</text>
</comment>
<sequence>MAIPPTPAAQRDTATDSDASARRRSITPPSATPNGGATRGVALSATISVTPCVVDGSAVQQRSGVSLSRAGTRRWICDLGHSRSNQLQTRNAHLGTTEGSRVPNRRGPTHDMAKNVGESRIPVPRAARPSFFPKSRVLEASRLLTGSRRSTIFSGCFQFNSEDESPTPREFAGFATSSPTIKTDSAIDIHDQTYTISPAWDIDKNDVQQLVHLSEEKSSLFRLLEESQLSMIEDVGDTCLVESTLSSYNDASAAPHYLMLNKQNSFEHDESLGILTPDQMTDFTVALECSRTPSCENLTGSAGSKLALTRASASTRPLVDVEPAEEGCTERTPSPEELPLDPKPVEPIRGNTVPVSFVTSVTSITSLEAGYQGDGENSRPASRGADPPSMAVPPVNLPAPCRQDPMTDSDFFTESDADAHEEIVRGDRKAQVIDGTLFCAPGERVCPSFTGEEMDSSGIYSDLDKLQAPEQAPEENDDHTPDTGDTELSQRSQPSPIVANVIMDYLQSPAKASDETSNMNDTTTSAEVTTIEKVEKNENIRPKPQSKADTMPLKKYKMPKRNVVSKIKAMIESSSKDDAEKEARRSQRSARKGGRWDAVMNKIEAGKNEQRTRSVRKEVKSRVLQNLTLSPSTRPASKKAGDANNNNNKDKRRMRGWQEMKSPTQETARSSVRSSMSDLSSGPSKDMPKRSPTSANPPRRFVSNGHVNHHQVRVNSFDAKKNCIDVATVELEKSPPSARKPTITRRLAANTSVKQKSSVTSIKDRESKETPHNSTYTVTARTSLETRDQAAQTIVPYVDFRVEQAERAAQALAVSVGYLAFELDAFATPKLKKDFEKLKADCEEMKNERSALLSEIDVLRARCVSMEERLEVEREDHRKALDQLRDELEALRTKQVATLVETLKEERHKFDIRLDEVTREHRATIAKLRAEQINELARKEEMRRSVVHDQGAALMAEIESLRSVLELKSQENAALRSELDSYRRDIEEKDALQIRLDMAEARCEDLKAQLQRKDSFERQISHENEMLHESIHQVSKHNKRLSQRNEELQWKLRNKNDWVSVLANQLNPRLTRSAGSEQMEHSYSLEKNGAHSSSSMVKFMVEKGASVSWTLEIDDLSKGGTSDSLSTLPKVARSSEGATTVSRQGSLRLTPNTRPTIDTRARSKSISTTCDSARTTAVEEAAAWSPSFSSTPVSRRRPRKDQSSPSSSSSSSSSTSSTTPAVNSAVAAAVAAAAAAAAAAVDDCNVGGGQRPQEAGGEAMISEETSASSSEDESSTGSDIPRLGIQFAWGKPINELKKLSEESLTRQPEEVFDVICKLGEGSYGSVYKALHKESGQVLAIKQVPVDTDLQEIIKEISIMQQCDSPYVVKYYGSYFKNTDLWIVMEYCGAGSVSDIMRLRKKTLQEDEIATILSDTLKGLEYLHLRRKIHRDIKAGNILLNNEGHAKLADFGVAGQLTDTMAKRNTVIGTPFWMAPEVIQEIGYDCVADIWSLGITALEMAEGKPPYGDIHPMRAIFMIPTKPPPSFREPDQWSPEFIDFVSGCLVKNPEERATATELLQHEFIGNAKQPSILSQMIAEAHEIREKQNAHRAHIINNVAIKSQTQAEDSDEDDCSGTMKPLPEDSRTLVPSHDLPDTGTLVSAMLDLGTMVINSDTDTEATMKRHNTGSVESSKKYRPLFLDHFDKKEAPEIGKGNGQILGAHNMENANQLEQQSPIESHRFQSHLQLQLQNQISHPVPEQPYNNISKFQNVFTERDFDFRSRILQLKFLSYEELQQRMANLDAEMEREIDELRKRYQTKRQPILDAIDTKRKRQQNF</sequence>
<dbReference type="InterPro" id="IPR024205">
    <property type="entry name" value="Mst1_2_SARAH_domain"/>
</dbReference>
<dbReference type="SUPFAM" id="SSF56112">
    <property type="entry name" value="Protein kinase-like (PK-like)"/>
    <property type="match status" value="1"/>
</dbReference>
<evidence type="ECO:0000256" key="4">
    <source>
        <dbReference type="ARBA" id="ARBA00022679"/>
    </source>
</evidence>
<keyword evidence="3" id="KW-0723">Serine/threonine-protein kinase</keyword>
<feature type="non-terminal residue" evidence="13">
    <location>
        <position position="1"/>
    </location>
</feature>
<feature type="region of interest" description="Disordered" evidence="10">
    <location>
        <begin position="1119"/>
        <end position="1219"/>
    </location>
</feature>
<dbReference type="GO" id="GO:0043068">
    <property type="term" value="P:positive regulation of programmed cell death"/>
    <property type="evidence" value="ECO:0007669"/>
    <property type="project" value="UniProtKB-ARBA"/>
</dbReference>
<evidence type="ECO:0000256" key="6">
    <source>
        <dbReference type="ARBA" id="ARBA00022777"/>
    </source>
</evidence>
<dbReference type="PROSITE" id="PS50011">
    <property type="entry name" value="PROTEIN_KINASE_DOM"/>
    <property type="match status" value="1"/>
</dbReference>
<feature type="region of interest" description="Disordered" evidence="10">
    <location>
        <begin position="368"/>
        <end position="393"/>
    </location>
</feature>
<evidence type="ECO:0000259" key="12">
    <source>
        <dbReference type="PROSITE" id="PS50951"/>
    </source>
</evidence>
<dbReference type="Gene3D" id="1.10.510.10">
    <property type="entry name" value="Transferase(Phosphotransferase) domain 1"/>
    <property type="match status" value="1"/>
</dbReference>
<evidence type="ECO:0000313" key="13">
    <source>
        <dbReference type="EMBL" id="KAG5312316.1"/>
    </source>
</evidence>
<gene>
    <name evidence="13" type="primary">Stk3</name>
    <name evidence="13" type="ORF">G6Z75_0010621</name>
</gene>
<dbReference type="PROSITE" id="PS00107">
    <property type="entry name" value="PROTEIN_KINASE_ATP"/>
    <property type="match status" value="1"/>
</dbReference>
<keyword evidence="14" id="KW-1185">Reference proteome</keyword>
<dbReference type="PANTHER" id="PTHR48012:SF2">
    <property type="entry name" value="STERILE20-LIKE KINASE, ISOFORM B"/>
    <property type="match status" value="1"/>
</dbReference>
<evidence type="ECO:0000256" key="1">
    <source>
        <dbReference type="ARBA" id="ARBA00008874"/>
    </source>
</evidence>
<dbReference type="PROSITE" id="PS50951">
    <property type="entry name" value="SARAH"/>
    <property type="match status" value="1"/>
</dbReference>
<dbReference type="InterPro" id="IPR000719">
    <property type="entry name" value="Prot_kinase_dom"/>
</dbReference>
<feature type="compositionally biased region" description="Polar residues" evidence="10">
    <location>
        <begin position="1164"/>
        <end position="1175"/>
    </location>
</feature>
<keyword evidence="9" id="KW-0175">Coiled coil</keyword>
<keyword evidence="6 13" id="KW-0418">Kinase</keyword>
<dbReference type="Gene3D" id="1.20.5.1700">
    <property type="match status" value="1"/>
</dbReference>